<accession>A0ABV1YRS5</accession>
<sequence>MVVSDAAALCSAKHSAKKPVPELDCSLTGTAKLSDAATPEKPRLGYETNPWIVVGF</sequence>
<organism evidence="1 2">
    <name type="scientific">Mesorhizobium opportunistum</name>
    <dbReference type="NCBI Taxonomy" id="593909"/>
    <lineage>
        <taxon>Bacteria</taxon>
        <taxon>Pseudomonadati</taxon>
        <taxon>Pseudomonadota</taxon>
        <taxon>Alphaproteobacteria</taxon>
        <taxon>Hyphomicrobiales</taxon>
        <taxon>Phyllobacteriaceae</taxon>
        <taxon>Mesorhizobium</taxon>
    </lineage>
</organism>
<reference evidence="1 2" key="1">
    <citation type="journal article" date="2024" name="Proc. Natl. Acad. Sci. U.S.A.">
        <title>The evolutionary genomics of adaptation to stress in wild rhizobium bacteria.</title>
        <authorList>
            <person name="Kehlet-Delgado H."/>
            <person name="Montoya A.P."/>
            <person name="Jensen K.T."/>
            <person name="Wendlandt C.E."/>
            <person name="Dexheimer C."/>
            <person name="Roberts M."/>
            <person name="Torres Martinez L."/>
            <person name="Friesen M.L."/>
            <person name="Griffitts J.S."/>
            <person name="Porter S.S."/>
        </authorList>
    </citation>
    <scope>NUCLEOTIDE SEQUENCE [LARGE SCALE GENOMIC DNA]</scope>
    <source>
        <strain evidence="1 2">M0729</strain>
    </source>
</reference>
<dbReference type="Proteomes" id="UP001464387">
    <property type="component" value="Unassembled WGS sequence"/>
</dbReference>
<evidence type="ECO:0000313" key="2">
    <source>
        <dbReference type="Proteomes" id="UP001464387"/>
    </source>
</evidence>
<protein>
    <submittedName>
        <fullName evidence="1">Uncharacterized protein</fullName>
    </submittedName>
</protein>
<dbReference type="RefSeq" id="WP_287274486.1">
    <property type="nucleotide sequence ID" value="NZ_JAMYMY010000084.1"/>
</dbReference>
<gene>
    <name evidence="1" type="ORF">NKI33_32485</name>
</gene>
<comment type="caution">
    <text evidence="1">The sequence shown here is derived from an EMBL/GenBank/DDBJ whole genome shotgun (WGS) entry which is preliminary data.</text>
</comment>
<proteinExistence type="predicted"/>
<keyword evidence="2" id="KW-1185">Reference proteome</keyword>
<dbReference type="EMBL" id="JAMYPJ010000088">
    <property type="protein sequence ID" value="MER8937652.1"/>
    <property type="molecule type" value="Genomic_DNA"/>
</dbReference>
<evidence type="ECO:0000313" key="1">
    <source>
        <dbReference type="EMBL" id="MER8937652.1"/>
    </source>
</evidence>
<name>A0ABV1YRS5_9HYPH</name>